<keyword evidence="4 6" id="KW-0472">Membrane</keyword>
<name>A0A4R5NIG2_9LACO</name>
<keyword evidence="1 6" id="KW-0812">Transmembrane</keyword>
<dbReference type="Proteomes" id="UP000294854">
    <property type="component" value="Unassembled WGS sequence"/>
</dbReference>
<proteinExistence type="inferred from homology"/>
<keyword evidence="3 6" id="KW-0175">Coiled coil</keyword>
<keyword evidence="6" id="KW-1003">Cell membrane</keyword>
<keyword evidence="6" id="KW-0132">Cell division</keyword>
<evidence type="ECO:0000256" key="5">
    <source>
        <dbReference type="ARBA" id="ARBA00023210"/>
    </source>
</evidence>
<feature type="coiled-coil region" evidence="6">
    <location>
        <begin position="456"/>
        <end position="504"/>
    </location>
</feature>
<dbReference type="GO" id="GO:0005940">
    <property type="term" value="C:septin ring"/>
    <property type="evidence" value="ECO:0007669"/>
    <property type="project" value="InterPro"/>
</dbReference>
<dbReference type="Pfam" id="PF06160">
    <property type="entry name" value="EzrA"/>
    <property type="match status" value="1"/>
</dbReference>
<dbReference type="GO" id="GO:0005886">
    <property type="term" value="C:plasma membrane"/>
    <property type="evidence" value="ECO:0007669"/>
    <property type="project" value="UniProtKB-SubCell"/>
</dbReference>
<reference evidence="7 8" key="1">
    <citation type="journal article" date="2019" name="Appl. Microbiol. Biotechnol.">
        <title>Uncovering carbohydrate metabolism through a genotype-phenotype association study of 56 lactic acid bacteria genomes.</title>
        <authorList>
            <person name="Buron-Moles G."/>
            <person name="Chailyan A."/>
            <person name="Dolejs I."/>
            <person name="Forster J."/>
            <person name="Miks M.H."/>
        </authorList>
    </citation>
    <scope>NUCLEOTIDE SEQUENCE [LARGE SCALE GENOMIC DNA]</scope>
    <source>
        <strain evidence="7 8">ATCC 49373</strain>
    </source>
</reference>
<evidence type="ECO:0000313" key="7">
    <source>
        <dbReference type="EMBL" id="TDG74369.1"/>
    </source>
</evidence>
<dbReference type="HAMAP" id="MF_00728">
    <property type="entry name" value="EzrA"/>
    <property type="match status" value="1"/>
</dbReference>
<feature type="topological domain" description="Cytoplasmic" evidence="6">
    <location>
        <begin position="23"/>
        <end position="568"/>
    </location>
</feature>
<keyword evidence="5 6" id="KW-0717">Septation</keyword>
<accession>A0A4R5NIG2</accession>
<feature type="coiled-coil region" evidence="6">
    <location>
        <begin position="23"/>
        <end position="50"/>
    </location>
</feature>
<evidence type="ECO:0000256" key="1">
    <source>
        <dbReference type="ARBA" id="ARBA00022692"/>
    </source>
</evidence>
<evidence type="ECO:0000256" key="3">
    <source>
        <dbReference type="ARBA" id="ARBA00023054"/>
    </source>
</evidence>
<evidence type="ECO:0000256" key="4">
    <source>
        <dbReference type="ARBA" id="ARBA00023136"/>
    </source>
</evidence>
<evidence type="ECO:0000313" key="8">
    <source>
        <dbReference type="Proteomes" id="UP000294854"/>
    </source>
</evidence>
<feature type="coiled-coil region" evidence="6">
    <location>
        <begin position="276"/>
        <end position="338"/>
    </location>
</feature>
<dbReference type="AlphaFoldDB" id="A0A4R5NIG2"/>
<comment type="subcellular location">
    <subcellularLocation>
        <location evidence="6">Cell membrane</location>
        <topology evidence="6">Single-pass membrane protein</topology>
    </subcellularLocation>
    <text evidence="6">Colocalized with FtsZ to the nascent septal site.</text>
</comment>
<gene>
    <name evidence="6" type="primary">ezrA</name>
    <name evidence="7" type="ORF">C5L31_000936</name>
</gene>
<evidence type="ECO:0000256" key="6">
    <source>
        <dbReference type="HAMAP-Rule" id="MF_00728"/>
    </source>
</evidence>
<dbReference type="OrthoDB" id="1654473at2"/>
<dbReference type="InterPro" id="IPR010379">
    <property type="entry name" value="EzrA"/>
</dbReference>
<evidence type="ECO:0000256" key="2">
    <source>
        <dbReference type="ARBA" id="ARBA00022989"/>
    </source>
</evidence>
<dbReference type="STRING" id="1122149.FD44_GL002018"/>
<comment type="similarity">
    <text evidence="6">Belongs to the EzrA family.</text>
</comment>
<organism evidence="7 8">
    <name type="scientific">Secundilactobacillus malefermentans</name>
    <dbReference type="NCBI Taxonomy" id="176292"/>
    <lineage>
        <taxon>Bacteria</taxon>
        <taxon>Bacillati</taxon>
        <taxon>Bacillota</taxon>
        <taxon>Bacilli</taxon>
        <taxon>Lactobacillales</taxon>
        <taxon>Lactobacillaceae</taxon>
        <taxon>Secundilactobacillus</taxon>
    </lineage>
</organism>
<sequence>MIRVLVGIIVLAIVIYIGVLAYQHHVNQQLKELRDRKEKLDKESLSADIKKANRLSLTGKSLQDFNDLQKSFEDIDSNREKQFSEQLEAGEAQTKNFQIFAARETRNKLAELVTVMEQEFNSVKTGLADLQEIDRQHRQAVSDLESKYQEIRKTLLAKNFSYGPSIDKLEDMLSGLEADFDDFSKFTSEGDHEHAESILESLRTETGRLEELLSAIPGLYKDIATEFPAQLTEIKTGSQQMMKQHFNFPKMDFEREIAGLGKQIETSKQALEGLKIEDASAANARIEKQIDRLYAAMETEYQARGPVEENLDVLSRFIAHAQNQNRVLLRELERLNQNYTLDHDEVATARGLTEQLKQINDGYQLDIQSLTEKSAVYSEILKRQEKQKVELTQIEKQQTEINDSVSALSDEEKKARETLQRFDFEMHSLKRNIENLNLPGLPKDYLDYFFVVSDEVDKLADAIGQVQINMEEITKQLIMIQSDLDTLKEKSTDLRDSAKLAEQLIQYANRFRLSKPEIETASQKAKALFDREYKYTESLETIATALDKVEPGSYKRLEDSYYKSIQTK</sequence>
<dbReference type="NCBIfam" id="NF003409">
    <property type="entry name" value="PRK04778.1-3"/>
    <property type="match status" value="1"/>
</dbReference>
<comment type="caution">
    <text evidence="7">The sequence shown here is derived from an EMBL/GenBank/DDBJ whole genome shotgun (WGS) entry which is preliminary data.</text>
</comment>
<protein>
    <recommendedName>
        <fullName evidence="6">Septation ring formation regulator EzrA</fullName>
    </recommendedName>
</protein>
<dbReference type="RefSeq" id="WP_010620673.1">
    <property type="nucleotide sequence ID" value="NZ_PUFO01000079.1"/>
</dbReference>
<feature type="topological domain" description="Extracellular" evidence="6">
    <location>
        <begin position="1"/>
        <end position="3"/>
    </location>
</feature>
<dbReference type="EMBL" id="PUFO01000079">
    <property type="protein sequence ID" value="TDG74369.1"/>
    <property type="molecule type" value="Genomic_DNA"/>
</dbReference>
<dbReference type="GO" id="GO:0000921">
    <property type="term" value="P:septin ring assembly"/>
    <property type="evidence" value="ECO:0007669"/>
    <property type="project" value="InterPro"/>
</dbReference>
<comment type="function">
    <text evidence="6">Negative regulator of FtsZ ring formation; modulates the frequency and position of FtsZ ring formation. Inhibits FtsZ ring formation at polar sites. Interacts either with FtsZ or with one of its binding partners to promote depolymerization.</text>
</comment>
<keyword evidence="2 6" id="KW-1133">Transmembrane helix</keyword>
<keyword evidence="6" id="KW-0131">Cell cycle</keyword>
<feature type="coiled-coil region" evidence="6">
    <location>
        <begin position="367"/>
        <end position="402"/>
    </location>
</feature>
<dbReference type="GO" id="GO:0000917">
    <property type="term" value="P:division septum assembly"/>
    <property type="evidence" value="ECO:0007669"/>
    <property type="project" value="UniProtKB-KW"/>
</dbReference>
<keyword evidence="8" id="KW-1185">Reference proteome</keyword>